<sequence>MYFPPQSLKVESTVQRARARRSTSVYNHVNYSGLGFSLWQWLPWENTPVSPTFSQFRYICVLPIKNNVETLESPRIAEKHQFSQDRRIPFSPQCFQLGENLSQESSCRPKEAVSEAEMVISAGLRECGTESKPLSPTWVPMTCTVSVFGLQHFSLHITADVCTSLCSSTVYQQGEAVLLEARVEALMHPPVTVCVDSCVATLKPDPLSLQSYRFITNQRCLTDSLLPQDHRLCYLAPTEYPSSPFLQI</sequence>
<accession>A0A668RW54</accession>
<proteinExistence type="predicted"/>
<dbReference type="GO" id="GO:0035803">
    <property type="term" value="P:egg coat formation"/>
    <property type="evidence" value="ECO:0007669"/>
    <property type="project" value="TreeGrafter"/>
</dbReference>
<feature type="domain" description="ZP-C" evidence="1">
    <location>
        <begin position="153"/>
        <end position="223"/>
    </location>
</feature>
<dbReference type="Ensembl" id="ENSOABT00000006825.2">
    <property type="protein sequence ID" value="ENSOABP00000006595.1"/>
    <property type="gene ID" value="ENSOABG00000003689.2"/>
</dbReference>
<dbReference type="PANTHER" id="PTHR11576:SF2">
    <property type="entry name" value="ZONA PELLUCIDA SPERM-BINDING PROTEIN 3"/>
    <property type="match status" value="1"/>
</dbReference>
<dbReference type="Proteomes" id="UP000472276">
    <property type="component" value="Unassembled WGS sequence"/>
</dbReference>
<evidence type="ECO:0000313" key="2">
    <source>
        <dbReference type="Ensembl" id="ENSOABP00000006595.1"/>
    </source>
</evidence>
<organism evidence="2 3">
    <name type="scientific">Oreochromis aureus</name>
    <name type="common">Israeli tilapia</name>
    <name type="synonym">Chromis aureus</name>
    <dbReference type="NCBI Taxonomy" id="47969"/>
    <lineage>
        <taxon>Eukaryota</taxon>
        <taxon>Metazoa</taxon>
        <taxon>Chordata</taxon>
        <taxon>Craniata</taxon>
        <taxon>Vertebrata</taxon>
        <taxon>Euteleostomi</taxon>
        <taxon>Actinopterygii</taxon>
        <taxon>Neopterygii</taxon>
        <taxon>Teleostei</taxon>
        <taxon>Neoteleostei</taxon>
        <taxon>Acanthomorphata</taxon>
        <taxon>Ovalentaria</taxon>
        <taxon>Cichlomorphae</taxon>
        <taxon>Cichliformes</taxon>
        <taxon>Cichlidae</taxon>
        <taxon>African cichlids</taxon>
        <taxon>Pseudocrenilabrinae</taxon>
        <taxon>Oreochromini</taxon>
        <taxon>Oreochromis</taxon>
    </lineage>
</organism>
<dbReference type="GO" id="GO:0032190">
    <property type="term" value="F:acrosin binding"/>
    <property type="evidence" value="ECO:0007669"/>
    <property type="project" value="TreeGrafter"/>
</dbReference>
<dbReference type="GO" id="GO:0031012">
    <property type="term" value="C:extracellular matrix"/>
    <property type="evidence" value="ECO:0007669"/>
    <property type="project" value="TreeGrafter"/>
</dbReference>
<dbReference type="GO" id="GO:2000344">
    <property type="term" value="P:positive regulation of acrosome reaction"/>
    <property type="evidence" value="ECO:0007669"/>
    <property type="project" value="TreeGrafter"/>
</dbReference>
<dbReference type="Gene3D" id="2.60.40.4100">
    <property type="entry name" value="Zona pellucida, ZP-C domain"/>
    <property type="match status" value="1"/>
</dbReference>
<reference evidence="2" key="2">
    <citation type="submission" date="2025-09" db="UniProtKB">
        <authorList>
            <consortium name="Ensembl"/>
        </authorList>
    </citation>
    <scope>IDENTIFICATION</scope>
</reference>
<evidence type="ECO:0000259" key="1">
    <source>
        <dbReference type="Pfam" id="PF00100"/>
    </source>
</evidence>
<evidence type="ECO:0000313" key="3">
    <source>
        <dbReference type="Proteomes" id="UP000472276"/>
    </source>
</evidence>
<dbReference type="Pfam" id="PF00100">
    <property type="entry name" value="Zona_pellucida"/>
    <property type="match status" value="1"/>
</dbReference>
<reference evidence="2" key="1">
    <citation type="submission" date="2025-08" db="UniProtKB">
        <authorList>
            <consortium name="Ensembl"/>
        </authorList>
    </citation>
    <scope>IDENTIFICATION</scope>
</reference>
<dbReference type="AlphaFoldDB" id="A0A668RW54"/>
<dbReference type="PANTHER" id="PTHR11576">
    <property type="entry name" value="ZONA PELLUCIDA SPERM-BINDING PROTEIN 3"/>
    <property type="match status" value="1"/>
</dbReference>
<name>A0A668RW54_OREAU</name>
<dbReference type="InterPro" id="IPR042235">
    <property type="entry name" value="ZP-C_dom"/>
</dbReference>
<dbReference type="GO" id="GO:0007339">
    <property type="term" value="P:binding of sperm to zona pellucida"/>
    <property type="evidence" value="ECO:0007669"/>
    <property type="project" value="TreeGrafter"/>
</dbReference>
<dbReference type="InterPro" id="IPR055355">
    <property type="entry name" value="ZP-C"/>
</dbReference>
<protein>
    <recommendedName>
        <fullName evidence="1">ZP-C domain-containing protein</fullName>
    </recommendedName>
</protein>
<keyword evidence="3" id="KW-1185">Reference proteome</keyword>